<protein>
    <submittedName>
        <fullName evidence="2">Uncharacterized protein</fullName>
    </submittedName>
</protein>
<keyword evidence="1" id="KW-0472">Membrane</keyword>
<sequence>MMNCVIQCCLLLAQHLFRYVSVNDSMARWVSVYLNAFYVYTVCLVCNVVYMFCLSCLLVC</sequence>
<reference evidence="2" key="2">
    <citation type="journal article" date="2015" name="Data Brief">
        <title>Shoot transcriptome of the giant reed, Arundo donax.</title>
        <authorList>
            <person name="Barrero R.A."/>
            <person name="Guerrero F.D."/>
            <person name="Moolhuijzen P."/>
            <person name="Goolsby J.A."/>
            <person name="Tidwell J."/>
            <person name="Bellgard S.E."/>
            <person name="Bellgard M.I."/>
        </authorList>
    </citation>
    <scope>NUCLEOTIDE SEQUENCE</scope>
    <source>
        <tissue evidence="2">Shoot tissue taken approximately 20 cm above the soil surface</tissue>
    </source>
</reference>
<reference evidence="2" key="1">
    <citation type="submission" date="2014-09" db="EMBL/GenBank/DDBJ databases">
        <authorList>
            <person name="Magalhaes I.L.F."/>
            <person name="Oliveira U."/>
            <person name="Santos F.R."/>
            <person name="Vidigal T.H.D.A."/>
            <person name="Brescovit A.D."/>
            <person name="Santos A.J."/>
        </authorList>
    </citation>
    <scope>NUCLEOTIDE SEQUENCE</scope>
    <source>
        <tissue evidence="2">Shoot tissue taken approximately 20 cm above the soil surface</tissue>
    </source>
</reference>
<organism evidence="2">
    <name type="scientific">Arundo donax</name>
    <name type="common">Giant reed</name>
    <name type="synonym">Donax arundinaceus</name>
    <dbReference type="NCBI Taxonomy" id="35708"/>
    <lineage>
        <taxon>Eukaryota</taxon>
        <taxon>Viridiplantae</taxon>
        <taxon>Streptophyta</taxon>
        <taxon>Embryophyta</taxon>
        <taxon>Tracheophyta</taxon>
        <taxon>Spermatophyta</taxon>
        <taxon>Magnoliopsida</taxon>
        <taxon>Liliopsida</taxon>
        <taxon>Poales</taxon>
        <taxon>Poaceae</taxon>
        <taxon>PACMAD clade</taxon>
        <taxon>Arundinoideae</taxon>
        <taxon>Arundineae</taxon>
        <taxon>Arundo</taxon>
    </lineage>
</organism>
<feature type="transmembrane region" description="Helical" evidence="1">
    <location>
        <begin position="37"/>
        <end position="59"/>
    </location>
</feature>
<evidence type="ECO:0000256" key="1">
    <source>
        <dbReference type="SAM" id="Phobius"/>
    </source>
</evidence>
<proteinExistence type="predicted"/>
<keyword evidence="1" id="KW-0812">Transmembrane</keyword>
<dbReference type="EMBL" id="GBRH01187433">
    <property type="protein sequence ID" value="JAE10463.1"/>
    <property type="molecule type" value="Transcribed_RNA"/>
</dbReference>
<evidence type="ECO:0000313" key="2">
    <source>
        <dbReference type="EMBL" id="JAE10463.1"/>
    </source>
</evidence>
<dbReference type="AlphaFoldDB" id="A0A0A9FQ89"/>
<keyword evidence="1" id="KW-1133">Transmembrane helix</keyword>
<name>A0A0A9FQ89_ARUDO</name>
<accession>A0A0A9FQ89</accession>